<accession>A0A936ZE44</accession>
<evidence type="ECO:0000256" key="1">
    <source>
        <dbReference type="SAM" id="SignalP"/>
    </source>
</evidence>
<dbReference type="AlphaFoldDB" id="A0A936ZE44"/>
<proteinExistence type="predicted"/>
<dbReference type="EMBL" id="JAEQNA010000001">
    <property type="protein sequence ID" value="MBL0419889.1"/>
    <property type="molecule type" value="Genomic_DNA"/>
</dbReference>
<name>A0A936ZE44_9BURK</name>
<evidence type="ECO:0000313" key="2">
    <source>
        <dbReference type="EMBL" id="MBL0419889.1"/>
    </source>
</evidence>
<dbReference type="Proteomes" id="UP000613011">
    <property type="component" value="Unassembled WGS sequence"/>
</dbReference>
<protein>
    <submittedName>
        <fullName evidence="2">L,D-transpeptidase</fullName>
    </submittedName>
</protein>
<reference evidence="2" key="1">
    <citation type="submission" date="2021-01" db="EMBL/GenBank/DDBJ databases">
        <title>Ramlibacter sp. strain AW1 16S ribosomal RNA gene Genome sequencing and assembly.</title>
        <authorList>
            <person name="Kang M."/>
        </authorList>
    </citation>
    <scope>NUCLEOTIDE SEQUENCE</scope>
    <source>
        <strain evidence="2">AW1</strain>
    </source>
</reference>
<comment type="caution">
    <text evidence="2">The sequence shown here is derived from an EMBL/GenBank/DDBJ whole genome shotgun (WGS) entry which is preliminary data.</text>
</comment>
<keyword evidence="1" id="KW-0732">Signal</keyword>
<feature type="chain" id="PRO_5037864339" evidence="1">
    <location>
        <begin position="22"/>
        <end position="200"/>
    </location>
</feature>
<dbReference type="RefSeq" id="WP_236589075.1">
    <property type="nucleotide sequence ID" value="NZ_JAEQNA010000001.1"/>
</dbReference>
<feature type="signal peptide" evidence="1">
    <location>
        <begin position="1"/>
        <end position="21"/>
    </location>
</feature>
<organism evidence="2 3">
    <name type="scientific">Ramlibacter aurantiacus</name>
    <dbReference type="NCBI Taxonomy" id="2801330"/>
    <lineage>
        <taxon>Bacteria</taxon>
        <taxon>Pseudomonadati</taxon>
        <taxon>Pseudomonadota</taxon>
        <taxon>Betaproteobacteria</taxon>
        <taxon>Burkholderiales</taxon>
        <taxon>Comamonadaceae</taxon>
        <taxon>Ramlibacter</taxon>
    </lineage>
</organism>
<evidence type="ECO:0000313" key="3">
    <source>
        <dbReference type="Proteomes" id="UP000613011"/>
    </source>
</evidence>
<gene>
    <name evidence="2" type="ORF">JI739_05975</name>
</gene>
<sequence>MRGWALAAALSWVLAGAHVQAQEQRVSGDARELATWVVRSGDAAGRPYAIVDKKSARIHLFDARHQLVASSDVLLGQTVGDHTVEGVGQRTQEGRVGLHERTTPAGRFEIRPGRNDKGEHVLWLDYEAAFAIHRLRPGARLDQRLARLASPSPRDNRDTLGCVVVPVAFYLDQVQPLLSRRSVVYVLPEAGISQWAALDL</sequence>
<keyword evidence="3" id="KW-1185">Reference proteome</keyword>